<evidence type="ECO:0000313" key="3">
    <source>
        <dbReference type="RefSeq" id="XP_058987179.1"/>
    </source>
</evidence>
<dbReference type="RefSeq" id="XP_058987179.1">
    <property type="nucleotide sequence ID" value="XM_059131196.1"/>
</dbReference>
<sequence length="1156" mass="130445">MSFTPIDMFTRTSDAVIQFNARFNTMRDDQLDIHALQSHLSALEKLWTQAQDKFEKCCDYMMSSVETTKEVIDAVDQKYNSSFQIYVDCQSAINRKLGQFKKYRTSSINGSLCGSVASLIETPGETSAKSPIQNSQAIGNNLSTSTHASRENHSQIQTPLSSIVRNNSASFRTTEEVSHLDCVHNLALPPCDTDIFEGDFHSWPTFRDLFTAIYIVNGRLTDVEKLCHLVRKTSGEAREIVSKFPLINRSFELAWKALVETYDNPRLLVHNQLKVLFDIPVLYSETSSGLKSIQCGINGCLSSMSVYDVNTENWDPILVFLCLQRLPKITQTLWEQSVKDKSSLSSWKDLDAFLTERIRTLMCLHDMRATDQSKRSNNSKVQAHHSNIRIPEPPRSPRASKGSNCLICQNQRHKLYDCPRFKSFTPADRYKVMKRHHLCINCLRNDHEVKNCDSKRRCSKCNKSHHTLLHRDDITSSNSNRTSTVTSNAPRNSSATPSTVPPNSENCAPGTSAGCLPRQVFHAAQNKAVLLGTAMVNIVHLGVSFPARALIDPASESSFISERLQTRLKLPARSTNAVISGVSCSLSATANKACRLQISSPFDPSLKLETNVLVLRAISGNLPSFVVNSDLRSQIPDLRLADVNLFESRPVDLLLGADLYPKILLDGCRPILSGALLAQNTVFGWLVTGPVPATQVRTFATTVDVAEEDKIQQTLLRFWEIEEPPKRKILSPSDRFCEENYVRTTRRDSEGRYIVTLPLKSEISAIGYLGESRANVLKQYYRNESSLLKKPELKLVYDQVLSEYLELDHMRPVPVNTSMDVLSCYLPHHPVINLAKQTTKLRVVFNASNKTSNGQSLNDILHIGPTLQQDLVLLILRWRIFKFVFNSDITQMYRQVRVDSKHSPLQRILYRNSTTKQVLDYELQTVTFGVNCAPYLAIRTLLQLADDTESEFPLAAHILRKCMYVDDVLAGAHDIETALAARDQLIRALSSAKFELRKWTANNRAILDCFPPEHLVDAQLLSFVEASSSKPLGIRWNARLDCFFFEVSPIVNKHFTKREVLSAIAKLFDPVGWLAPVIVRAKMIMQKIWLDNIGWDDQLLAATEAEWRSFVETYPHVNSIRIPRWVQYVPGFSVELHVFSDASEKAYAGMTMVSCE</sequence>
<accession>A0ABM3VN11</accession>
<feature type="region of interest" description="Disordered" evidence="1">
    <location>
        <begin position="373"/>
        <end position="403"/>
    </location>
</feature>
<feature type="region of interest" description="Disordered" evidence="1">
    <location>
        <begin position="472"/>
        <end position="507"/>
    </location>
</feature>
<evidence type="ECO:0000256" key="1">
    <source>
        <dbReference type="SAM" id="MobiDB-lite"/>
    </source>
</evidence>
<dbReference type="InterPro" id="IPR043502">
    <property type="entry name" value="DNA/RNA_pol_sf"/>
</dbReference>
<evidence type="ECO:0000313" key="2">
    <source>
        <dbReference type="Proteomes" id="UP001652621"/>
    </source>
</evidence>
<dbReference type="Pfam" id="PF03564">
    <property type="entry name" value="DUF1759"/>
    <property type="match status" value="1"/>
</dbReference>
<dbReference type="PANTHER" id="PTHR47331:SF5">
    <property type="entry name" value="RIBONUCLEASE H"/>
    <property type="match status" value="1"/>
</dbReference>
<feature type="region of interest" description="Disordered" evidence="1">
    <location>
        <begin position="125"/>
        <end position="156"/>
    </location>
</feature>
<reference evidence="3" key="1">
    <citation type="submission" date="2025-08" db="UniProtKB">
        <authorList>
            <consortium name="RefSeq"/>
        </authorList>
    </citation>
    <scope>IDENTIFICATION</scope>
    <source>
        <strain evidence="3">Aabys</strain>
        <tissue evidence="3">Whole body</tissue>
    </source>
</reference>
<gene>
    <name evidence="3" type="primary">LOC131806656</name>
</gene>
<dbReference type="PANTHER" id="PTHR47331">
    <property type="entry name" value="PHD-TYPE DOMAIN-CONTAINING PROTEIN"/>
    <property type="match status" value="1"/>
</dbReference>
<feature type="compositionally biased region" description="Low complexity" evidence="1">
    <location>
        <begin position="475"/>
        <end position="488"/>
    </location>
</feature>
<feature type="compositionally biased region" description="Polar residues" evidence="1">
    <location>
        <begin position="125"/>
        <end position="147"/>
    </location>
</feature>
<dbReference type="InterPro" id="IPR008042">
    <property type="entry name" value="Retrotrans_Pao"/>
</dbReference>
<dbReference type="InterPro" id="IPR005312">
    <property type="entry name" value="DUF1759"/>
</dbReference>
<feature type="compositionally biased region" description="Polar residues" evidence="1">
    <location>
        <begin position="489"/>
        <end position="506"/>
    </location>
</feature>
<dbReference type="Pfam" id="PF05380">
    <property type="entry name" value="Peptidase_A17"/>
    <property type="match status" value="1"/>
</dbReference>
<name>A0ABM3VN11_MUSDO</name>
<protein>
    <submittedName>
        <fullName evidence="3">Uncharacterized protein LOC131806656</fullName>
    </submittedName>
</protein>
<keyword evidence="2" id="KW-1185">Reference proteome</keyword>
<dbReference type="CDD" id="cd01644">
    <property type="entry name" value="RT_pepA17"/>
    <property type="match status" value="1"/>
</dbReference>
<organism evidence="2 3">
    <name type="scientific">Musca domestica</name>
    <name type="common">House fly</name>
    <dbReference type="NCBI Taxonomy" id="7370"/>
    <lineage>
        <taxon>Eukaryota</taxon>
        <taxon>Metazoa</taxon>
        <taxon>Ecdysozoa</taxon>
        <taxon>Arthropoda</taxon>
        <taxon>Hexapoda</taxon>
        <taxon>Insecta</taxon>
        <taxon>Pterygota</taxon>
        <taxon>Neoptera</taxon>
        <taxon>Endopterygota</taxon>
        <taxon>Diptera</taxon>
        <taxon>Brachycera</taxon>
        <taxon>Muscomorpha</taxon>
        <taxon>Muscoidea</taxon>
        <taxon>Muscidae</taxon>
        <taxon>Musca</taxon>
    </lineage>
</organism>
<dbReference type="SUPFAM" id="SSF56672">
    <property type="entry name" value="DNA/RNA polymerases"/>
    <property type="match status" value="1"/>
</dbReference>
<dbReference type="Proteomes" id="UP001652621">
    <property type="component" value="Unplaced"/>
</dbReference>
<dbReference type="GeneID" id="131806656"/>
<proteinExistence type="predicted"/>